<dbReference type="SUPFAM" id="SSF101386">
    <property type="entry name" value="all-alpha NTP pyrophosphatases"/>
    <property type="match status" value="1"/>
</dbReference>
<dbReference type="STRING" id="1121266.SAMN02745883_02144"/>
<protein>
    <submittedName>
        <fullName evidence="1">Dimeric dUTPase, all-alpha-NTP-PPase (MazG) superfamily</fullName>
    </submittedName>
</protein>
<accession>A0A1M6ST16</accession>
<reference evidence="1 2" key="1">
    <citation type="submission" date="2016-11" db="EMBL/GenBank/DDBJ databases">
        <authorList>
            <person name="Jaros S."/>
            <person name="Januszkiewicz K."/>
            <person name="Wedrychowicz H."/>
        </authorList>
    </citation>
    <scope>NUCLEOTIDE SEQUENCE [LARGE SCALE GENOMIC DNA]</scope>
    <source>
        <strain evidence="1 2">DSM 14501</strain>
    </source>
</reference>
<name>A0A1M6ST16_9FIRM</name>
<dbReference type="AlphaFoldDB" id="A0A1M6ST16"/>
<dbReference type="RefSeq" id="WP_072968386.1">
    <property type="nucleotide sequence ID" value="NZ_FRAJ01000020.1"/>
</dbReference>
<dbReference type="Pfam" id="PF08761">
    <property type="entry name" value="dUTPase_2"/>
    <property type="match status" value="1"/>
</dbReference>
<dbReference type="InterPro" id="IPR016947">
    <property type="entry name" value="UCP030140"/>
</dbReference>
<gene>
    <name evidence="1" type="ORF">SAMN02745883_02144</name>
</gene>
<sequence length="169" mass="19786">MELNQLFKIQEVIENHIKKLSDIDENVVGEENVFDLKFLALQVKTAEIANLTKCYKYYKIKENIPREKLIIRYIDAMKFLLSIGNAHGFNIINNDAIEAVEKSDNIIKLFSNIFDDIRDLKKLILQQDYVNSLSVYIRLFARYINLGECLGLSFEEVYDYYLKNNCLSV</sequence>
<organism evidence="1 2">
    <name type="scientific">Caminicella sporogenes DSM 14501</name>
    <dbReference type="NCBI Taxonomy" id="1121266"/>
    <lineage>
        <taxon>Bacteria</taxon>
        <taxon>Bacillati</taxon>
        <taxon>Bacillota</taxon>
        <taxon>Clostridia</taxon>
        <taxon>Peptostreptococcales</taxon>
        <taxon>Caminicellaceae</taxon>
        <taxon>Caminicella</taxon>
    </lineage>
</organism>
<dbReference type="PIRSF" id="PIRSF030140">
    <property type="entry name" value="UCP030140"/>
    <property type="match status" value="1"/>
</dbReference>
<keyword evidence="2" id="KW-1185">Reference proteome</keyword>
<evidence type="ECO:0000313" key="2">
    <source>
        <dbReference type="Proteomes" id="UP000184082"/>
    </source>
</evidence>
<dbReference type="InterPro" id="IPR014871">
    <property type="entry name" value="dUTPase/dCTP_pyrophosphatase"/>
</dbReference>
<evidence type="ECO:0000313" key="1">
    <source>
        <dbReference type="EMBL" id="SHK47796.1"/>
    </source>
</evidence>
<dbReference type="Gene3D" id="1.10.4010.10">
    <property type="entry name" value="Type II deoxyuridine triphosphatase"/>
    <property type="match status" value="1"/>
</dbReference>
<dbReference type="EMBL" id="FRAJ01000020">
    <property type="protein sequence ID" value="SHK47796.1"/>
    <property type="molecule type" value="Genomic_DNA"/>
</dbReference>
<proteinExistence type="predicted"/>
<dbReference type="Proteomes" id="UP000184082">
    <property type="component" value="Unassembled WGS sequence"/>
</dbReference>